<dbReference type="Proteomes" id="UP000308121">
    <property type="component" value="Unassembled WGS sequence"/>
</dbReference>
<dbReference type="InterPro" id="IPR056303">
    <property type="entry name" value="AMIN-like"/>
</dbReference>
<feature type="domain" description="AMIN-like" evidence="2">
    <location>
        <begin position="50"/>
        <end position="177"/>
    </location>
</feature>
<name>A0A7Z8NNX6_9CELL</name>
<evidence type="ECO:0000256" key="1">
    <source>
        <dbReference type="SAM" id="SignalP"/>
    </source>
</evidence>
<accession>A0A7Z8NNX6</accession>
<dbReference type="AlphaFoldDB" id="A0A7Z8NNX6"/>
<evidence type="ECO:0000313" key="3">
    <source>
        <dbReference type="EMBL" id="TKR23060.1"/>
    </source>
</evidence>
<reference evidence="3 4" key="1">
    <citation type="submission" date="2019-05" db="EMBL/GenBank/DDBJ databases">
        <title>Genome sequence of Cellulomonas hominis strain CS1.</title>
        <authorList>
            <person name="Belmont J."/>
            <person name="Maclea K.S."/>
        </authorList>
    </citation>
    <scope>NUCLEOTIDE SEQUENCE [LARGE SCALE GENOMIC DNA]</scope>
    <source>
        <strain evidence="3 4">CS1</strain>
    </source>
</reference>
<dbReference type="OrthoDB" id="3393679at2"/>
<evidence type="ECO:0000313" key="4">
    <source>
        <dbReference type="Proteomes" id="UP000308121"/>
    </source>
</evidence>
<protein>
    <recommendedName>
        <fullName evidence="2">AMIN-like domain-containing protein</fullName>
    </recommendedName>
</protein>
<proteinExistence type="predicted"/>
<feature type="signal peptide" evidence="1">
    <location>
        <begin position="1"/>
        <end position="22"/>
    </location>
</feature>
<dbReference type="Pfam" id="PF24837">
    <property type="entry name" value="AMIN-like"/>
    <property type="match status" value="1"/>
</dbReference>
<dbReference type="RefSeq" id="WP_154730138.1">
    <property type="nucleotide sequence ID" value="NZ_SZYE01000114.1"/>
</dbReference>
<sequence>MRRRLMVLLSVLSLLLGGSVLLAPAAAAHPYCGQVWGSLAKGVPGMSAGQLTDVRAGRHACYDRLVLDVDQPLTAWSVQYVSPVTADGSGAVVPVRGGARLEVVARVNVLPTDAFFVGVGSDLVSTAGYQTFRQVAWAGSFEGVSTVGLGVRARLPFRAFVLAGPGAGSRLVVDVGHQWCAPGHVDC</sequence>
<keyword evidence="1" id="KW-0732">Signal</keyword>
<dbReference type="EMBL" id="SZYE01000114">
    <property type="protein sequence ID" value="TKR23060.1"/>
    <property type="molecule type" value="Genomic_DNA"/>
</dbReference>
<feature type="chain" id="PRO_5039585987" description="AMIN-like domain-containing protein" evidence="1">
    <location>
        <begin position="23"/>
        <end position="187"/>
    </location>
</feature>
<gene>
    <name evidence="3" type="ORF">FA014_13245</name>
</gene>
<comment type="caution">
    <text evidence="3">The sequence shown here is derived from an EMBL/GenBank/DDBJ whole genome shotgun (WGS) entry which is preliminary data.</text>
</comment>
<organism evidence="3 4">
    <name type="scientific">Cellulomonas hominis</name>
    <dbReference type="NCBI Taxonomy" id="156981"/>
    <lineage>
        <taxon>Bacteria</taxon>
        <taxon>Bacillati</taxon>
        <taxon>Actinomycetota</taxon>
        <taxon>Actinomycetes</taxon>
        <taxon>Micrococcales</taxon>
        <taxon>Cellulomonadaceae</taxon>
        <taxon>Cellulomonas</taxon>
    </lineage>
</organism>
<evidence type="ECO:0000259" key="2">
    <source>
        <dbReference type="Pfam" id="PF24837"/>
    </source>
</evidence>